<dbReference type="GO" id="GO:0005249">
    <property type="term" value="F:voltage-gated potassium channel activity"/>
    <property type="evidence" value="ECO:0007669"/>
    <property type="project" value="TreeGrafter"/>
</dbReference>
<organism evidence="2 3">
    <name type="scientific">Aphidius gifuensis</name>
    <name type="common">Parasitoid wasp</name>
    <dbReference type="NCBI Taxonomy" id="684658"/>
    <lineage>
        <taxon>Eukaryota</taxon>
        <taxon>Metazoa</taxon>
        <taxon>Ecdysozoa</taxon>
        <taxon>Arthropoda</taxon>
        <taxon>Hexapoda</taxon>
        <taxon>Insecta</taxon>
        <taxon>Pterygota</taxon>
        <taxon>Neoptera</taxon>
        <taxon>Endopterygota</taxon>
        <taxon>Hymenoptera</taxon>
        <taxon>Apocrita</taxon>
        <taxon>Ichneumonoidea</taxon>
        <taxon>Braconidae</taxon>
        <taxon>Aphidiinae</taxon>
        <taxon>Aphidius</taxon>
    </lineage>
</organism>
<evidence type="ECO:0000313" key="2">
    <source>
        <dbReference type="EMBL" id="KAF7996039.1"/>
    </source>
</evidence>
<dbReference type="GO" id="GO:0035725">
    <property type="term" value="P:sodium ion transmembrane transport"/>
    <property type="evidence" value="ECO:0007669"/>
    <property type="project" value="TreeGrafter"/>
</dbReference>
<dbReference type="OrthoDB" id="7701713at2759"/>
<keyword evidence="1" id="KW-0472">Membrane</keyword>
<dbReference type="GO" id="GO:0098855">
    <property type="term" value="C:HCN channel complex"/>
    <property type="evidence" value="ECO:0007669"/>
    <property type="project" value="TreeGrafter"/>
</dbReference>
<dbReference type="PANTHER" id="PTHR45689">
    <property type="entry name" value="I[[H]] CHANNEL, ISOFORM E"/>
    <property type="match status" value="1"/>
</dbReference>
<feature type="transmembrane region" description="Helical" evidence="1">
    <location>
        <begin position="87"/>
        <end position="103"/>
    </location>
</feature>
<proteinExistence type="predicted"/>
<gene>
    <name evidence="2" type="ORF">HCN44_009824</name>
</gene>
<accession>A0A834Y2W1</accession>
<feature type="transmembrane region" description="Helical" evidence="1">
    <location>
        <begin position="16"/>
        <end position="34"/>
    </location>
</feature>
<feature type="non-terminal residue" evidence="2">
    <location>
        <position position="1"/>
    </location>
</feature>
<feature type="transmembrane region" description="Helical" evidence="1">
    <location>
        <begin position="115"/>
        <end position="138"/>
    </location>
</feature>
<dbReference type="InterPro" id="IPR051413">
    <property type="entry name" value="K/Na_HCN_channel"/>
</dbReference>
<dbReference type="GO" id="GO:0003254">
    <property type="term" value="P:regulation of membrane depolarization"/>
    <property type="evidence" value="ECO:0007669"/>
    <property type="project" value="TreeGrafter"/>
</dbReference>
<keyword evidence="1" id="KW-0812">Transmembrane</keyword>
<name>A0A834Y2W1_APHGI</name>
<reference evidence="2 3" key="1">
    <citation type="submission" date="2020-08" db="EMBL/GenBank/DDBJ databases">
        <title>Aphidius gifuensis genome sequencing and assembly.</title>
        <authorList>
            <person name="Du Z."/>
        </authorList>
    </citation>
    <scope>NUCLEOTIDE SEQUENCE [LARGE SCALE GENOMIC DNA]</scope>
    <source>
        <strain evidence="2">YNYX2018</strain>
        <tissue evidence="2">Adults</tissue>
    </source>
</reference>
<dbReference type="AlphaFoldDB" id="A0A834Y2W1"/>
<evidence type="ECO:0000313" key="3">
    <source>
        <dbReference type="Proteomes" id="UP000639338"/>
    </source>
</evidence>
<evidence type="ECO:0000256" key="1">
    <source>
        <dbReference type="SAM" id="Phobius"/>
    </source>
</evidence>
<feature type="transmembrane region" description="Helical" evidence="1">
    <location>
        <begin position="46"/>
        <end position="66"/>
    </location>
</feature>
<sequence length="571" mass="66372">QTASFLEKKQHGNSNIWWIVHPCIPYLIAFFPFYDAKTNHCFQYIYLAHFICIFDILMSFVTGYISQGGFAIILSPRYIARHYTQQYFVLDVITSVPYSWFLYGDGTPLNSEVNFLAVIAEFVPLLKVFKISTLRYYIKESCSFCRLNDVAKVVIWYISLTILILHWSACITWSFPYLVVYATQRGINHSDAFILQNEDYKEKFGFTYLTSLHMGVTHLVGSSFTELKKTSMFDKLIRCIILMSGTGYTVYLIDEVEDNDLIYKGKTTITHQWIKKLITESCSCVDEPAKTEDKMINKFYFKDFLPDLERKGKEFVFWTGAAIPDGRQHASTASQEGFFSMFKTRVFEGVPLPCSAVRFIQTFLQYIDVSSTRLSDKLSHYNHEIADKDEFLDELDTSEQLFTPTNSQKICLNQYYLNDSDYQSKETWYGLKNNKMPFFNNQNHYDEFSKDNNADEDDDTSHLGQVKLITPKNQDEELFKTINTSFNENKSSGLLEKNDASIQPLCHADRFDDHEFDVQDVKEKWRSMKDYFNKLKVTRKGITGSAGGSQPELWIHEKALAFLNEEIEFDE</sequence>
<feature type="transmembrane region" description="Helical" evidence="1">
    <location>
        <begin position="150"/>
        <end position="175"/>
    </location>
</feature>
<dbReference type="EMBL" id="JACMRX010000002">
    <property type="protein sequence ID" value="KAF7996039.1"/>
    <property type="molecule type" value="Genomic_DNA"/>
</dbReference>
<dbReference type="Proteomes" id="UP000639338">
    <property type="component" value="Unassembled WGS sequence"/>
</dbReference>
<dbReference type="PANTHER" id="PTHR45689:SF14">
    <property type="entry name" value="CYCLIC NUCLEOTIDE-GATED CATION CHANNEL SUBUNIT A-LIKE PROTEIN"/>
    <property type="match status" value="1"/>
</dbReference>
<protein>
    <submittedName>
        <fullName evidence="2">Uncharacterized protein</fullName>
    </submittedName>
</protein>
<keyword evidence="1" id="KW-1133">Transmembrane helix</keyword>
<comment type="caution">
    <text evidence="2">The sequence shown here is derived from an EMBL/GenBank/DDBJ whole genome shotgun (WGS) entry which is preliminary data.</text>
</comment>
<keyword evidence="3" id="KW-1185">Reference proteome</keyword>